<protein>
    <submittedName>
        <fullName evidence="1">Uncharacterized protein</fullName>
    </submittedName>
</protein>
<evidence type="ECO:0000313" key="1">
    <source>
        <dbReference type="EMBL" id="MBK7955904.1"/>
    </source>
</evidence>
<reference evidence="1 2" key="1">
    <citation type="submission" date="2020-10" db="EMBL/GenBank/DDBJ databases">
        <title>Connecting structure to function with the recovery of over 1000 high-quality activated sludge metagenome-assembled genomes encoding full-length rRNA genes using long-read sequencing.</title>
        <authorList>
            <person name="Singleton C.M."/>
            <person name="Petriglieri F."/>
            <person name="Kristensen J.M."/>
            <person name="Kirkegaard R.H."/>
            <person name="Michaelsen T.Y."/>
            <person name="Andersen M.H."/>
            <person name="Karst S.M."/>
            <person name="Dueholm M.S."/>
            <person name="Nielsen P.H."/>
            <person name="Albertsen M."/>
        </authorList>
    </citation>
    <scope>NUCLEOTIDE SEQUENCE [LARGE SCALE GENOMIC DNA]</scope>
    <source>
        <strain evidence="1">Fred_18-Q3-R57-64_BAT3C.720</strain>
    </source>
</reference>
<dbReference type="EMBL" id="JADJOT010000011">
    <property type="protein sequence ID" value="MBK7955904.1"/>
    <property type="molecule type" value="Genomic_DNA"/>
</dbReference>
<comment type="caution">
    <text evidence="1">The sequence shown here is derived from an EMBL/GenBank/DDBJ whole genome shotgun (WGS) entry which is preliminary data.</text>
</comment>
<dbReference type="AlphaFoldDB" id="A0A935W655"/>
<accession>A0A935W655</accession>
<organism evidence="1 2">
    <name type="scientific">Candidatus Accumulibacter affinis</name>
    <dbReference type="NCBI Taxonomy" id="2954384"/>
    <lineage>
        <taxon>Bacteria</taxon>
        <taxon>Pseudomonadati</taxon>
        <taxon>Pseudomonadota</taxon>
        <taxon>Betaproteobacteria</taxon>
        <taxon>Candidatus Accumulibacter</taxon>
    </lineage>
</organism>
<evidence type="ECO:0000313" key="2">
    <source>
        <dbReference type="Proteomes" id="UP000706151"/>
    </source>
</evidence>
<sequence>MDLALDLREGDRHWVLVCEVESNGQPRHIRGAGFQAREMAQRMSASGPTDSVATYPLVVAPFISAASGAICRELGVGYADLAGNCRLAFGTVYIEKSVAGNPFHVKREQRSLFAPKSARVLRIMLGAPSREWKVAELAERAGVSYGQVSKLRQALLEREWAAGRWGGVQLAQPRALLEAWRQAYVPLRTARNRYGCISHTDVWRGGKGTTFVGKETSFR</sequence>
<gene>
    <name evidence="1" type="ORF">IPK02_19275</name>
</gene>
<proteinExistence type="predicted"/>
<name>A0A935W655_9PROT</name>
<dbReference type="Proteomes" id="UP000706151">
    <property type="component" value="Unassembled WGS sequence"/>
</dbReference>